<evidence type="ECO:0000313" key="1">
    <source>
        <dbReference type="EMBL" id="PHY91972.1"/>
    </source>
</evidence>
<dbReference type="AlphaFoldDB" id="A0A2G4R5Z0"/>
<organism evidence="1 2">
    <name type="scientific">Campylobacter vulpis</name>
    <dbReference type="NCBI Taxonomy" id="1655500"/>
    <lineage>
        <taxon>Bacteria</taxon>
        <taxon>Pseudomonadati</taxon>
        <taxon>Campylobacterota</taxon>
        <taxon>Epsilonproteobacteria</taxon>
        <taxon>Campylobacterales</taxon>
        <taxon>Campylobacteraceae</taxon>
        <taxon>Campylobacter</taxon>
    </lineage>
</organism>
<name>A0A2G4R5Z0_9BACT</name>
<dbReference type="PANTHER" id="PTHR42782:SF4">
    <property type="entry name" value="DUF455 DOMAIN-CONTAINING PROTEIN"/>
    <property type="match status" value="1"/>
</dbReference>
<evidence type="ECO:0008006" key="3">
    <source>
        <dbReference type="Google" id="ProtNLM"/>
    </source>
</evidence>
<dbReference type="RefSeq" id="WP_099461035.1">
    <property type="nucleotide sequence ID" value="NZ_CP041617.1"/>
</dbReference>
<protein>
    <recommendedName>
        <fullName evidence="3">Ferritin-like domain-containing protein</fullName>
    </recommendedName>
</protein>
<dbReference type="GeneID" id="77266246"/>
<reference evidence="2" key="1">
    <citation type="submission" date="2015-06" db="EMBL/GenBank/DDBJ databases">
        <authorList>
            <person name="Parisi A."/>
            <person name="Chiara M."/>
            <person name="Florio D."/>
            <person name="Miccolupo A."/>
            <person name="Manzari C."/>
            <person name="Mion D."/>
            <person name="Caruso M."/>
            <person name="D'erchia A.M."/>
            <person name="Zanoni R."/>
        </authorList>
    </citation>
    <scope>NUCLEOTIDE SEQUENCE [LARGE SCALE GENOMIC DNA]</scope>
    <source>
        <strain evidence="2">73/13</strain>
    </source>
</reference>
<dbReference type="InterPro" id="IPR009078">
    <property type="entry name" value="Ferritin-like_SF"/>
</dbReference>
<dbReference type="Pfam" id="PF04305">
    <property type="entry name" value="DUF455"/>
    <property type="match status" value="1"/>
</dbReference>
<dbReference type="PIRSF" id="PIRSF012318">
    <property type="entry name" value="UCP012318"/>
    <property type="match status" value="1"/>
</dbReference>
<proteinExistence type="predicted"/>
<accession>A0A2G4R5Z0</accession>
<dbReference type="OrthoDB" id="9778629at2"/>
<evidence type="ECO:0000313" key="2">
    <source>
        <dbReference type="Proteomes" id="UP000237472"/>
    </source>
</evidence>
<dbReference type="SUPFAM" id="SSF47240">
    <property type="entry name" value="Ferritin-like"/>
    <property type="match status" value="1"/>
</dbReference>
<gene>
    <name evidence="1" type="ORF">AA994_01670</name>
</gene>
<comment type="caution">
    <text evidence="1">The sequence shown here is derived from an EMBL/GenBank/DDBJ whole genome shotgun (WGS) entry which is preliminary data.</text>
</comment>
<dbReference type="InterPro" id="IPR007402">
    <property type="entry name" value="DUF455"/>
</dbReference>
<dbReference type="Proteomes" id="UP000237472">
    <property type="component" value="Unassembled WGS sequence"/>
</dbReference>
<dbReference type="CDD" id="cd00657">
    <property type="entry name" value="Ferritin_like"/>
    <property type="match status" value="1"/>
</dbReference>
<dbReference type="InterPro" id="IPR011197">
    <property type="entry name" value="UCP012318"/>
</dbReference>
<dbReference type="EMBL" id="LDWY01000017">
    <property type="protein sequence ID" value="PHY91972.1"/>
    <property type="molecule type" value="Genomic_DNA"/>
</dbReference>
<dbReference type="PANTHER" id="PTHR42782">
    <property type="entry name" value="SI:CH73-314G15.3"/>
    <property type="match status" value="1"/>
</dbReference>
<sequence length="265" mass="31430">MKKEFFSQIEKILYEKNLKLKFELFDDFYEEVKKENFIFNHEHFAIFQNNTYEKIKILHPTRIRRPKNTNSTQALAKIIHSIAHIEFSAINLALDASYRFKNLPLKFYKDWLEVASDEIKHFKLLNRALKELGFKYGSFEAHDNLEDALKATKNSLKYRMGVVHRGLEAKGLDANPFVLKKIQNSNHSIKSFLEEILHIILQEEITHVKKGDFWWNFAKDEKDDYLSLCRQFKKFNLAGKTLNEEARLKAGFSKKELKELKNFYS</sequence>